<feature type="domain" description="N-(5'phosphoribosyl) anthranilate isomerase (PRAI)" evidence="11">
    <location>
        <begin position="4"/>
        <end position="196"/>
    </location>
</feature>
<evidence type="ECO:0000256" key="4">
    <source>
        <dbReference type="ARBA" id="ARBA00012572"/>
    </source>
</evidence>
<dbReference type="InterPro" id="IPR001240">
    <property type="entry name" value="PRAI_dom"/>
</dbReference>
<evidence type="ECO:0000256" key="8">
    <source>
        <dbReference type="ARBA" id="ARBA00023141"/>
    </source>
</evidence>
<dbReference type="Proteomes" id="UP000484885">
    <property type="component" value="Unassembled WGS sequence"/>
</dbReference>
<evidence type="ECO:0000256" key="3">
    <source>
        <dbReference type="ARBA" id="ARBA00007571"/>
    </source>
</evidence>
<dbReference type="FunFam" id="3.20.20.70:FF:000075">
    <property type="entry name" value="Tryptophan biosynthesis protein TRP1"/>
    <property type="match status" value="1"/>
</dbReference>
<evidence type="ECO:0000256" key="7">
    <source>
        <dbReference type="ARBA" id="ARBA00022822"/>
    </source>
</evidence>
<dbReference type="GO" id="GO:0000162">
    <property type="term" value="P:L-tryptophan biosynthetic process"/>
    <property type="evidence" value="ECO:0007669"/>
    <property type="project" value="UniProtKB-UniRule"/>
</dbReference>
<comment type="pathway">
    <text evidence="2 10">Amino-acid biosynthesis; L-tryptophan biosynthesis; L-tryptophan from chorismate: step 3/5.</text>
</comment>
<dbReference type="EC" id="5.3.1.24" evidence="4 10"/>
<evidence type="ECO:0000256" key="5">
    <source>
        <dbReference type="ARBA" id="ARBA00022272"/>
    </source>
</evidence>
<dbReference type="InterPro" id="IPR044643">
    <property type="entry name" value="TrpF_fam"/>
</dbReference>
<evidence type="ECO:0000256" key="6">
    <source>
        <dbReference type="ARBA" id="ARBA00022605"/>
    </source>
</evidence>
<keyword evidence="6 10" id="KW-0028">Amino-acid biosynthesis</keyword>
<evidence type="ECO:0000259" key="11">
    <source>
        <dbReference type="Pfam" id="PF00697"/>
    </source>
</evidence>
<gene>
    <name evidence="10" type="primary">trpF</name>
    <name evidence="12" type="ORF">G3I74_13345</name>
</gene>
<dbReference type="Gene3D" id="3.20.20.70">
    <property type="entry name" value="Aldolase class I"/>
    <property type="match status" value="1"/>
</dbReference>
<accession>A0A845V9X4</accession>
<dbReference type="AlphaFoldDB" id="A0A845V9X4"/>
<keyword evidence="8 10" id="KW-0057">Aromatic amino acid biosynthesis</keyword>
<comment type="caution">
    <text evidence="12">The sequence shown here is derived from an EMBL/GenBank/DDBJ whole genome shotgun (WGS) entry which is preliminary data.</text>
</comment>
<dbReference type="SUPFAM" id="SSF51366">
    <property type="entry name" value="Ribulose-phoshate binding barrel"/>
    <property type="match status" value="1"/>
</dbReference>
<dbReference type="Pfam" id="PF00697">
    <property type="entry name" value="PRAI"/>
    <property type="match status" value="1"/>
</dbReference>
<reference evidence="12 13" key="1">
    <citation type="submission" date="2020-02" db="EMBL/GenBank/DDBJ databases">
        <authorList>
            <person name="Zhang X.-Y."/>
        </authorList>
    </citation>
    <scope>NUCLEOTIDE SEQUENCE [LARGE SCALE GENOMIC DNA]</scope>
    <source>
        <strain evidence="12 13">C33</strain>
    </source>
</reference>
<comment type="catalytic activity">
    <reaction evidence="1 10">
        <text>N-(5-phospho-beta-D-ribosyl)anthranilate = 1-(2-carboxyphenylamino)-1-deoxy-D-ribulose 5-phosphate</text>
        <dbReference type="Rhea" id="RHEA:21540"/>
        <dbReference type="ChEBI" id="CHEBI:18277"/>
        <dbReference type="ChEBI" id="CHEBI:58613"/>
        <dbReference type="EC" id="5.3.1.24"/>
    </reaction>
</comment>
<comment type="similarity">
    <text evidence="3 10">Belongs to the TrpF family.</text>
</comment>
<keyword evidence="7 10" id="KW-0822">Tryptophan biosynthesis</keyword>
<evidence type="ECO:0000313" key="13">
    <source>
        <dbReference type="Proteomes" id="UP000484885"/>
    </source>
</evidence>
<dbReference type="PANTHER" id="PTHR42894">
    <property type="entry name" value="N-(5'-PHOSPHORIBOSYL)ANTHRANILATE ISOMERASE"/>
    <property type="match status" value="1"/>
</dbReference>
<evidence type="ECO:0000313" key="12">
    <source>
        <dbReference type="EMBL" id="NDY96715.1"/>
    </source>
</evidence>
<dbReference type="InterPro" id="IPR013785">
    <property type="entry name" value="Aldolase_TIM"/>
</dbReference>
<dbReference type="PANTHER" id="PTHR42894:SF1">
    <property type="entry name" value="N-(5'-PHOSPHORIBOSYL)ANTHRANILATE ISOMERASE"/>
    <property type="match status" value="1"/>
</dbReference>
<proteinExistence type="inferred from homology"/>
<protein>
    <recommendedName>
        <fullName evidence="5 10">N-(5'-phosphoribosyl)anthranilate isomerase</fullName>
        <shortName evidence="10">PRAI</shortName>
        <ecNumber evidence="4 10">5.3.1.24</ecNumber>
    </recommendedName>
</protein>
<dbReference type="HAMAP" id="MF_00135">
    <property type="entry name" value="PRAI"/>
    <property type="match status" value="1"/>
</dbReference>
<organism evidence="12 13">
    <name type="scientific">Wenzhouxiangella limi</name>
    <dbReference type="NCBI Taxonomy" id="2707351"/>
    <lineage>
        <taxon>Bacteria</taxon>
        <taxon>Pseudomonadati</taxon>
        <taxon>Pseudomonadota</taxon>
        <taxon>Gammaproteobacteria</taxon>
        <taxon>Chromatiales</taxon>
        <taxon>Wenzhouxiangellaceae</taxon>
        <taxon>Wenzhouxiangella</taxon>
    </lineage>
</organism>
<dbReference type="UniPathway" id="UPA00035">
    <property type="reaction ID" value="UER00042"/>
</dbReference>
<sequence length="201" mass="21209">MTRVKICGITSPEDAVAAAAAGADAIGLVFVQASRRCVSLEQARAICRALPPFVTRVGLFVDAPPAQVEEVLRQVPLDCLQFHGSESSQYCLSFGRPWFKAVAMGGDEAPDWQSFAAADALLLDSHGGGKLGGSGKTFDWERVPALGQPWILAGGLNPGNVGEACRRLRPDAVDVSSGVEIGPGIKDHTAMNEFIKAVRHA</sequence>
<evidence type="ECO:0000256" key="2">
    <source>
        <dbReference type="ARBA" id="ARBA00004664"/>
    </source>
</evidence>
<keyword evidence="9 10" id="KW-0413">Isomerase</keyword>
<dbReference type="RefSeq" id="WP_164212094.1">
    <property type="nucleotide sequence ID" value="NZ_JAAGSC010000043.1"/>
</dbReference>
<dbReference type="GO" id="GO:0004640">
    <property type="term" value="F:phosphoribosylanthranilate isomerase activity"/>
    <property type="evidence" value="ECO:0007669"/>
    <property type="project" value="UniProtKB-UniRule"/>
</dbReference>
<dbReference type="CDD" id="cd00405">
    <property type="entry name" value="PRAI"/>
    <property type="match status" value="1"/>
</dbReference>
<name>A0A845V9X4_9GAMM</name>
<dbReference type="InterPro" id="IPR011060">
    <property type="entry name" value="RibuloseP-bd_barrel"/>
</dbReference>
<dbReference type="NCBIfam" id="NF002298">
    <property type="entry name" value="PRK01222.1-4"/>
    <property type="match status" value="1"/>
</dbReference>
<dbReference type="EMBL" id="JAAGSC010000043">
    <property type="protein sequence ID" value="NDY96715.1"/>
    <property type="molecule type" value="Genomic_DNA"/>
</dbReference>
<evidence type="ECO:0000256" key="10">
    <source>
        <dbReference type="HAMAP-Rule" id="MF_00135"/>
    </source>
</evidence>
<evidence type="ECO:0000256" key="1">
    <source>
        <dbReference type="ARBA" id="ARBA00001164"/>
    </source>
</evidence>
<evidence type="ECO:0000256" key="9">
    <source>
        <dbReference type="ARBA" id="ARBA00023235"/>
    </source>
</evidence>
<keyword evidence="13" id="KW-1185">Reference proteome</keyword>